<evidence type="ECO:0000256" key="3">
    <source>
        <dbReference type="ARBA" id="ARBA00022842"/>
    </source>
</evidence>
<dbReference type="InterPro" id="IPR036412">
    <property type="entry name" value="HAD-like_sf"/>
</dbReference>
<keyword evidence="3" id="KW-0460">Magnesium</keyword>
<dbReference type="InterPro" id="IPR051400">
    <property type="entry name" value="HAD-like_hydrolase"/>
</dbReference>
<gene>
    <name evidence="4" type="ORF">P170DRAFT_411572</name>
</gene>
<sequence>MPEVTSSLQNLLMSKDWVGFDLDDTLHEFRIASNAASSGIFDRVHRDYGVPLEDLRLSYRQILTDMTAGAFADGKLSSDYRRERFAALLHSQDIVAPSGYLECLLAVYKRTLASSLCLKAGALDLLERLKTLEKKIIIITEGPWDAQDWTIEQLGLKDYVDVLVTSNELKTSKTDGLFGQVLRKYDIPASQMIYIGDNELRDILPAEAEGIMAIHVSENSRVCVDPEQGSIKIDALTRLMCLFNDC</sequence>
<dbReference type="GO" id="GO:0016791">
    <property type="term" value="F:phosphatase activity"/>
    <property type="evidence" value="ECO:0007669"/>
    <property type="project" value="TreeGrafter"/>
</dbReference>
<dbReference type="InterPro" id="IPR041492">
    <property type="entry name" value="HAD_2"/>
</dbReference>
<dbReference type="GeneID" id="36554599"/>
<reference evidence="4 5" key="1">
    <citation type="submission" date="2016-12" db="EMBL/GenBank/DDBJ databases">
        <title>The genomes of Aspergillus section Nigri reveals drivers in fungal speciation.</title>
        <authorList>
            <consortium name="DOE Joint Genome Institute"/>
            <person name="Vesth T.C."/>
            <person name="Nybo J."/>
            <person name="Theobald S."/>
            <person name="Brandl J."/>
            <person name="Frisvad J.C."/>
            <person name="Nielsen K.F."/>
            <person name="Lyhne E.K."/>
            <person name="Kogle M.E."/>
            <person name="Kuo A."/>
            <person name="Riley R."/>
            <person name="Clum A."/>
            <person name="Nolan M."/>
            <person name="Lipzen A."/>
            <person name="Salamov A."/>
            <person name="Henrissat B."/>
            <person name="Wiebenga A."/>
            <person name="De Vries R.P."/>
            <person name="Grigoriev I.V."/>
            <person name="Mortensen U.H."/>
            <person name="Andersen M.R."/>
            <person name="Baker S.E."/>
        </authorList>
    </citation>
    <scope>NUCLEOTIDE SEQUENCE [LARGE SCALE GENOMIC DNA]</scope>
    <source>
        <strain evidence="4 5">IBT 23096</strain>
    </source>
</reference>
<dbReference type="RefSeq" id="XP_024701658.1">
    <property type="nucleotide sequence ID" value="XM_024846900.1"/>
</dbReference>
<evidence type="ECO:0000256" key="2">
    <source>
        <dbReference type="ARBA" id="ARBA00022801"/>
    </source>
</evidence>
<dbReference type="SFLD" id="SFLDS00003">
    <property type="entry name" value="Haloacid_Dehalogenase"/>
    <property type="match status" value="1"/>
</dbReference>
<accession>A0A2I2G0J0</accession>
<dbReference type="Pfam" id="PF13419">
    <property type="entry name" value="HAD_2"/>
    <property type="match status" value="1"/>
</dbReference>
<dbReference type="PANTHER" id="PTHR46470:SF2">
    <property type="entry name" value="GLYCERALDEHYDE 3-PHOSPHATE PHOSPHATASE"/>
    <property type="match status" value="1"/>
</dbReference>
<dbReference type="Gene3D" id="1.10.150.240">
    <property type="entry name" value="Putative phosphatase, domain 2"/>
    <property type="match status" value="1"/>
</dbReference>
<keyword evidence="5" id="KW-1185">Reference proteome</keyword>
<dbReference type="CDD" id="cd01427">
    <property type="entry name" value="HAD_like"/>
    <property type="match status" value="1"/>
</dbReference>
<dbReference type="Gene3D" id="3.40.50.1000">
    <property type="entry name" value="HAD superfamily/HAD-like"/>
    <property type="match status" value="1"/>
</dbReference>
<name>A0A2I2G0J0_9EURO</name>
<dbReference type="InterPro" id="IPR023214">
    <property type="entry name" value="HAD_sf"/>
</dbReference>
<dbReference type="EMBL" id="MSFO01000006">
    <property type="protein sequence ID" value="PLB46356.1"/>
    <property type="molecule type" value="Genomic_DNA"/>
</dbReference>
<evidence type="ECO:0000256" key="1">
    <source>
        <dbReference type="ARBA" id="ARBA00022723"/>
    </source>
</evidence>
<protein>
    <submittedName>
        <fullName evidence="4">HAD-like protein</fullName>
    </submittedName>
</protein>
<evidence type="ECO:0000313" key="5">
    <source>
        <dbReference type="Proteomes" id="UP000234275"/>
    </source>
</evidence>
<dbReference type="InterPro" id="IPR023198">
    <property type="entry name" value="PGP-like_dom2"/>
</dbReference>
<proteinExistence type="predicted"/>
<keyword evidence="2" id="KW-0378">Hydrolase</keyword>
<comment type="caution">
    <text evidence="4">The sequence shown here is derived from an EMBL/GenBank/DDBJ whole genome shotgun (WGS) entry which is preliminary data.</text>
</comment>
<evidence type="ECO:0000313" key="4">
    <source>
        <dbReference type="EMBL" id="PLB46356.1"/>
    </source>
</evidence>
<dbReference type="STRING" id="1392250.A0A2I2G0J0"/>
<dbReference type="PANTHER" id="PTHR46470">
    <property type="entry name" value="N-ACYLNEURAMINATE-9-PHOSPHATASE"/>
    <property type="match status" value="1"/>
</dbReference>
<dbReference type="OrthoDB" id="1694274at2759"/>
<dbReference type="Proteomes" id="UP000234275">
    <property type="component" value="Unassembled WGS sequence"/>
</dbReference>
<dbReference type="SUPFAM" id="SSF56784">
    <property type="entry name" value="HAD-like"/>
    <property type="match status" value="1"/>
</dbReference>
<dbReference type="VEuPathDB" id="FungiDB:P170DRAFT_411572"/>
<dbReference type="GO" id="GO:0046872">
    <property type="term" value="F:metal ion binding"/>
    <property type="evidence" value="ECO:0007669"/>
    <property type="project" value="UniProtKB-KW"/>
</dbReference>
<dbReference type="SFLD" id="SFLDG01129">
    <property type="entry name" value="C1.5:_HAD__Beta-PGM__Phosphata"/>
    <property type="match status" value="1"/>
</dbReference>
<keyword evidence="1" id="KW-0479">Metal-binding</keyword>
<organism evidence="4 5">
    <name type="scientific">Aspergillus steynii IBT 23096</name>
    <dbReference type="NCBI Taxonomy" id="1392250"/>
    <lineage>
        <taxon>Eukaryota</taxon>
        <taxon>Fungi</taxon>
        <taxon>Dikarya</taxon>
        <taxon>Ascomycota</taxon>
        <taxon>Pezizomycotina</taxon>
        <taxon>Eurotiomycetes</taxon>
        <taxon>Eurotiomycetidae</taxon>
        <taxon>Eurotiales</taxon>
        <taxon>Aspergillaceae</taxon>
        <taxon>Aspergillus</taxon>
        <taxon>Aspergillus subgen. Circumdati</taxon>
    </lineage>
</organism>
<dbReference type="AlphaFoldDB" id="A0A2I2G0J0"/>